<reference evidence="1 2" key="1">
    <citation type="submission" date="2021-03" db="EMBL/GenBank/DDBJ databases">
        <title>Whole genome shotgun sequence of Actinoplanes toevensis NBRC 105298.</title>
        <authorList>
            <person name="Komaki H."/>
            <person name="Tamura T."/>
        </authorList>
    </citation>
    <scope>NUCLEOTIDE SEQUENCE [LARGE SCALE GENOMIC DNA]</scope>
    <source>
        <strain evidence="1 2">NBRC 105298</strain>
    </source>
</reference>
<dbReference type="Proteomes" id="UP000677082">
    <property type="component" value="Unassembled WGS sequence"/>
</dbReference>
<evidence type="ECO:0000313" key="1">
    <source>
        <dbReference type="EMBL" id="GIM96508.1"/>
    </source>
</evidence>
<comment type="caution">
    <text evidence="1">The sequence shown here is derived from an EMBL/GenBank/DDBJ whole genome shotgun (WGS) entry which is preliminary data.</text>
</comment>
<organism evidence="1 2">
    <name type="scientific">Paractinoplanes toevensis</name>
    <dbReference type="NCBI Taxonomy" id="571911"/>
    <lineage>
        <taxon>Bacteria</taxon>
        <taxon>Bacillati</taxon>
        <taxon>Actinomycetota</taxon>
        <taxon>Actinomycetes</taxon>
        <taxon>Micromonosporales</taxon>
        <taxon>Micromonosporaceae</taxon>
        <taxon>Paractinoplanes</taxon>
    </lineage>
</organism>
<keyword evidence="2" id="KW-1185">Reference proteome</keyword>
<protein>
    <submittedName>
        <fullName evidence="1">Uncharacterized protein</fullName>
    </submittedName>
</protein>
<name>A0A920BPM6_9ACTN</name>
<dbReference type="EMBL" id="BOQN01000120">
    <property type="protein sequence ID" value="GIM96508.1"/>
    <property type="molecule type" value="Genomic_DNA"/>
</dbReference>
<accession>A0A920BPM6</accession>
<dbReference type="AlphaFoldDB" id="A0A920BPM6"/>
<dbReference type="RefSeq" id="WP_213012186.1">
    <property type="nucleotide sequence ID" value="NZ_BOQN01000120.1"/>
</dbReference>
<proteinExistence type="predicted"/>
<evidence type="ECO:0000313" key="2">
    <source>
        <dbReference type="Proteomes" id="UP000677082"/>
    </source>
</evidence>
<gene>
    <name evidence="1" type="ORF">Ato02nite_083010</name>
</gene>
<sequence>MPGPILNTVELNRLPFTRRPIAQPGTVLVFQMPDNQLVAPEPPYTTGETWWKGPTTAYVVDNRPHHAVFACRLPALGGALFFAATVRFTWRVHQPIEVVREQVQDPATECETFLTANLPAITRTHAYDVPAAAEDDIARRIGRQLLPLPGRGVGIVAVHAHLRQE</sequence>